<feature type="region of interest" description="Disordered" evidence="4">
    <location>
        <begin position="834"/>
        <end position="888"/>
    </location>
</feature>
<evidence type="ECO:0000256" key="3">
    <source>
        <dbReference type="SAM" id="Coils"/>
    </source>
</evidence>
<organism evidence="7 8">
    <name type="scientific">Ditylenchus destructor</name>
    <dbReference type="NCBI Taxonomy" id="166010"/>
    <lineage>
        <taxon>Eukaryota</taxon>
        <taxon>Metazoa</taxon>
        <taxon>Ecdysozoa</taxon>
        <taxon>Nematoda</taxon>
        <taxon>Chromadorea</taxon>
        <taxon>Rhabditida</taxon>
        <taxon>Tylenchina</taxon>
        <taxon>Tylenchomorpha</taxon>
        <taxon>Sphaerularioidea</taxon>
        <taxon>Anguinidae</taxon>
        <taxon>Anguininae</taxon>
        <taxon>Ditylenchus</taxon>
    </lineage>
</organism>
<accession>A0AAD4N7W8</accession>
<dbReference type="SUPFAM" id="SSF48371">
    <property type="entry name" value="ARM repeat"/>
    <property type="match status" value="3"/>
</dbReference>
<keyword evidence="8" id="KW-1185">Reference proteome</keyword>
<evidence type="ECO:0000256" key="4">
    <source>
        <dbReference type="SAM" id="MobiDB-lite"/>
    </source>
</evidence>
<comment type="subcellular location">
    <subcellularLocation>
        <location evidence="1">Cytoplasm</location>
    </subcellularLocation>
</comment>
<dbReference type="InterPro" id="IPR003890">
    <property type="entry name" value="MIF4G-like_typ-3"/>
</dbReference>
<dbReference type="EMBL" id="JAKKPZ010000011">
    <property type="protein sequence ID" value="KAI1715572.1"/>
    <property type="molecule type" value="Genomic_DNA"/>
</dbReference>
<dbReference type="PANTHER" id="PTHR12839:SF7">
    <property type="entry name" value="REGULATOR OF NONSENSE TRANSCRIPTS 2"/>
    <property type="match status" value="1"/>
</dbReference>
<dbReference type="AlphaFoldDB" id="A0AAD4N7W8"/>
<feature type="compositionally biased region" description="Polar residues" evidence="4">
    <location>
        <begin position="382"/>
        <end position="396"/>
    </location>
</feature>
<gene>
    <name evidence="7" type="ORF">DdX_07892</name>
</gene>
<dbReference type="Gene3D" id="1.25.40.180">
    <property type="match status" value="2"/>
</dbReference>
<feature type="coiled-coil region" evidence="3">
    <location>
        <begin position="1040"/>
        <end position="1067"/>
    </location>
</feature>
<protein>
    <submittedName>
        <fullName evidence="7">Uncharacterized protein</fullName>
    </submittedName>
</protein>
<comment type="caution">
    <text evidence="7">The sequence shown here is derived from an EMBL/GenBank/DDBJ whole genome shotgun (WGS) entry which is preliminary data.</text>
</comment>
<dbReference type="Proteomes" id="UP001201812">
    <property type="component" value="Unassembled WGS sequence"/>
</dbReference>
<evidence type="ECO:0000313" key="7">
    <source>
        <dbReference type="EMBL" id="KAI1715572.1"/>
    </source>
</evidence>
<feature type="region of interest" description="Disordered" evidence="4">
    <location>
        <begin position="957"/>
        <end position="982"/>
    </location>
</feature>
<dbReference type="GO" id="GO:0003723">
    <property type="term" value="F:RNA binding"/>
    <property type="evidence" value="ECO:0007669"/>
    <property type="project" value="InterPro"/>
</dbReference>
<keyword evidence="3" id="KW-0175">Coiled coil</keyword>
<feature type="region of interest" description="Disordered" evidence="4">
    <location>
        <begin position="371"/>
        <end position="442"/>
    </location>
</feature>
<evidence type="ECO:0000256" key="1">
    <source>
        <dbReference type="ARBA" id="ARBA00004496"/>
    </source>
</evidence>
<evidence type="ECO:0000313" key="8">
    <source>
        <dbReference type="Proteomes" id="UP001201812"/>
    </source>
</evidence>
<dbReference type="InterPro" id="IPR007193">
    <property type="entry name" value="Upf2/Nmd2_C"/>
</dbReference>
<dbReference type="GO" id="GO:0000184">
    <property type="term" value="P:nuclear-transcribed mRNA catabolic process, nonsense-mediated decay"/>
    <property type="evidence" value="ECO:0007669"/>
    <property type="project" value="InterPro"/>
</dbReference>
<evidence type="ECO:0000256" key="2">
    <source>
        <dbReference type="ARBA" id="ARBA00022490"/>
    </source>
</evidence>
<dbReference type="PANTHER" id="PTHR12839">
    <property type="entry name" value="NONSENSE-MEDIATED MRNA DECAY PROTEIN 2 UP-FRAMESHIFT SUPPRESSOR 2"/>
    <property type="match status" value="1"/>
</dbReference>
<feature type="compositionally biased region" description="Acidic residues" evidence="4">
    <location>
        <begin position="851"/>
        <end position="862"/>
    </location>
</feature>
<proteinExistence type="predicted"/>
<dbReference type="GO" id="GO:0035145">
    <property type="term" value="C:exon-exon junction complex"/>
    <property type="evidence" value="ECO:0007669"/>
    <property type="project" value="TreeGrafter"/>
</dbReference>
<feature type="domain" description="MIF4G" evidence="5">
    <location>
        <begin position="638"/>
        <end position="811"/>
    </location>
</feature>
<evidence type="ECO:0000259" key="6">
    <source>
        <dbReference type="Pfam" id="PF04050"/>
    </source>
</evidence>
<reference evidence="7" key="1">
    <citation type="submission" date="2022-01" db="EMBL/GenBank/DDBJ databases">
        <title>Genome Sequence Resource for Two Populations of Ditylenchus destructor, the Migratory Endoparasitic Phytonematode.</title>
        <authorList>
            <person name="Zhang H."/>
            <person name="Lin R."/>
            <person name="Xie B."/>
        </authorList>
    </citation>
    <scope>NUCLEOTIDE SEQUENCE</scope>
    <source>
        <strain evidence="7">BazhouSP</strain>
    </source>
</reference>
<feature type="compositionally biased region" description="Acidic residues" evidence="4">
    <location>
        <begin position="406"/>
        <end position="434"/>
    </location>
</feature>
<dbReference type="GO" id="GO:0005737">
    <property type="term" value="C:cytoplasm"/>
    <property type="evidence" value="ECO:0007669"/>
    <property type="project" value="UniProtKB-SubCell"/>
</dbReference>
<dbReference type="InterPro" id="IPR016024">
    <property type="entry name" value="ARM-type_fold"/>
</dbReference>
<keyword evidence="2" id="KW-0963">Cytoplasm</keyword>
<sequence>MAKTEMDEKRSLVDAWINEAKSRHNVQLEHINTFSSVKPLDEAGFRALDSTLKKLTAFMKKLKNIGSTTTPSSLLPELEKLNVSKFLDEIAANICEAKVKISDLPSLIEFCVKVASMYSAFPEILTAELKKHIPFRKADTITNPSKLRVDLRFLADLVLHGVLKKEGMQLLGSSLAYIINTDKTEHVNVSILLPLCRSVLFDMTGLMPLAQLRAAKDINAALPTDGLVSPVFTEDNKKAVTNLLRSYVDSLVEHLNTVRMEMNRLHKSIKRQERTRGDASADDRQKFEQVKTNYDRLLQNATDLSECLGSELPTMVEEPSDDEQDELATKKLDIALSEGRIQLWPDVDSQIFYERLTDVRRLGLRPLNEVEVPDDEEKSKTATETNYIKQDINESVDNVDVANLENLDDDPEEQMEPESTEDESEHEDGDEEQTPSEHADEIDGVTSELVDELRHLSTAELVARGHSINIKDFLAKLSVSINRELIDNAAVEFITHFDKKSYRKRLIQHLLNAPTDRLDLLPFYARFLATLKIVIPEITVQVMHELLVKFSIIPKAEALTCLRSLLVDLKHYKVDMLCAMIESMGLFLYRSPETHSKMQVIMQILLDNAYFCVIPPEEEHAPMRRAPPIFEYLRRKVTSTDNRLLVFRKINWDDEELSDFVIKLLSNPCSVRFEDLDRLASLVGALSGYHSWIGTVVVDNTLEFIRLALEFNHTALQQRCFSSVVFLGQLFNYSVCGSATIFLVLYQLITFNIVGESAMDELVISSQRIRLACELVDVVCEFFCKDLKDRLAEILKTWRAKERFPKSVEEAKEYINKIESKYKNKIETILHGARIAQGEEEQEESRKEHLIDEEEEYGDEEGNQNTRRSGLHVRDDYPSEVDGGDTANEDADEQIRVHTEHRVLPEDEEFMRDLDRLVTETMQSAPVALKGPMTDLEVPPLARQKFERKITFASDPATAQSFESTRGNANSLLPSNKEYSSNVSAENRQLQMALMTRGKGNRTVLKAVKMESDKNMHEGWRQYQEQKERERREMKHVTLAMNERIRHEQQEAQLQEINESLNGINMNAKGEE</sequence>
<feature type="compositionally biased region" description="Acidic residues" evidence="4">
    <location>
        <begin position="878"/>
        <end position="888"/>
    </location>
</feature>
<evidence type="ECO:0000259" key="5">
    <source>
        <dbReference type="Pfam" id="PF02854"/>
    </source>
</evidence>
<dbReference type="Pfam" id="PF02854">
    <property type="entry name" value="MIF4G"/>
    <property type="match status" value="1"/>
</dbReference>
<dbReference type="InterPro" id="IPR039762">
    <property type="entry name" value="Nmd2/UPF2"/>
</dbReference>
<name>A0AAD4N7W8_9BILA</name>
<feature type="domain" description="Up-frameshift suppressor 2 C-terminal" evidence="6">
    <location>
        <begin position="893"/>
        <end position="1039"/>
    </location>
</feature>
<dbReference type="Pfam" id="PF04050">
    <property type="entry name" value="Upf2"/>
    <property type="match status" value="1"/>
</dbReference>